<name>A0A485LRU3_9STRA</name>
<dbReference type="AlphaFoldDB" id="A0A485LRU3"/>
<evidence type="ECO:0000313" key="2">
    <source>
        <dbReference type="EMBL" id="KAF0683674.1"/>
    </source>
</evidence>
<protein>
    <submittedName>
        <fullName evidence="3">Aste57867_24289 protein</fullName>
    </submittedName>
</protein>
<gene>
    <name evidence="3" type="primary">Aste57867_24289</name>
    <name evidence="2" type="ORF">As57867_024214</name>
    <name evidence="3" type="ORF">ASTE57867_24289</name>
</gene>
<dbReference type="EMBL" id="CAADRA010007410">
    <property type="protein sequence ID" value="VFU00929.1"/>
    <property type="molecule type" value="Genomic_DNA"/>
</dbReference>
<sequence length="562" mass="62099">MRMNGGGSAAPSTEEEVLTIQSVAAYILAVVTFVAIMERLVHHLFYVTKRNKKYQEMLVKTIAELTIVGLIYMLVKLLMYFGALGHLAHEAIDAADVLVFLTVIFLIAQANIIFVVLAYSNNLADSLDLYSMDELVALADDEASRPFAWFFASRARKGMRLKLLEATFSRVYDLPPLFSFPKYILAIQESQVIQLVDLRLSHWVILIVHFLLYFTATGELQTSHAPYRVISDTQDAHQTSRILVLAILACVLHGLLLLLLFSLRAALISLLRNAGTYMTKYGDDIEKPTDSLSLDDQIRQMRDVSDRVTALEPTRGRHSPSIFGGELLYRLGASICGKDASNSNALDVREPSFKLKWFSLPRAQFLTQLYLLLNGLLCAILCTSVVPAIDSTKNAVYVTLCFVPLVLNMFAVAPRLLAFFAVVRGVWQIDGLVLSKTIDNFVHVATLRRQLCADVHAHLAASGQPSLDAIFSAALDQYDDGYVDIKTCRAALRKCSSSLTRHELSMLLYVECRSKGGRVLYADLVTLATPPSTASRVSMSVSSSAAGRPATVAYHRVVSPHG</sequence>
<feature type="transmembrane region" description="Helical" evidence="1">
    <location>
        <begin position="97"/>
        <end position="119"/>
    </location>
</feature>
<feature type="transmembrane region" description="Helical" evidence="1">
    <location>
        <begin position="62"/>
        <end position="85"/>
    </location>
</feature>
<evidence type="ECO:0000256" key="1">
    <source>
        <dbReference type="SAM" id="Phobius"/>
    </source>
</evidence>
<feature type="transmembrane region" description="Helical" evidence="1">
    <location>
        <begin position="395"/>
        <end position="423"/>
    </location>
</feature>
<evidence type="ECO:0000313" key="3">
    <source>
        <dbReference type="EMBL" id="VFU00929.1"/>
    </source>
</evidence>
<dbReference type="EMBL" id="VJMH01007384">
    <property type="protein sequence ID" value="KAF0683674.1"/>
    <property type="molecule type" value="Genomic_DNA"/>
</dbReference>
<organism evidence="3 4">
    <name type="scientific">Aphanomyces stellatus</name>
    <dbReference type="NCBI Taxonomy" id="120398"/>
    <lineage>
        <taxon>Eukaryota</taxon>
        <taxon>Sar</taxon>
        <taxon>Stramenopiles</taxon>
        <taxon>Oomycota</taxon>
        <taxon>Saprolegniomycetes</taxon>
        <taxon>Saprolegniales</taxon>
        <taxon>Verrucalvaceae</taxon>
        <taxon>Aphanomyces</taxon>
    </lineage>
</organism>
<evidence type="ECO:0000313" key="4">
    <source>
        <dbReference type="Proteomes" id="UP000332933"/>
    </source>
</evidence>
<keyword evidence="4" id="KW-1185">Reference proteome</keyword>
<accession>A0A485LRU3</accession>
<keyword evidence="1" id="KW-0472">Membrane</keyword>
<dbReference type="Proteomes" id="UP000332933">
    <property type="component" value="Unassembled WGS sequence"/>
</dbReference>
<reference evidence="2" key="2">
    <citation type="submission" date="2019-06" db="EMBL/GenBank/DDBJ databases">
        <title>Genomics analysis of Aphanomyces spp. identifies a new class of oomycete effector associated with host adaptation.</title>
        <authorList>
            <person name="Gaulin E."/>
        </authorList>
    </citation>
    <scope>NUCLEOTIDE SEQUENCE</scope>
    <source>
        <strain evidence="2">CBS 578.67</strain>
    </source>
</reference>
<feature type="transmembrane region" description="Helical" evidence="1">
    <location>
        <begin position="20"/>
        <end position="41"/>
    </location>
</feature>
<dbReference type="OrthoDB" id="79187at2759"/>
<keyword evidence="1" id="KW-1133">Transmembrane helix</keyword>
<reference evidence="3 4" key="1">
    <citation type="submission" date="2019-03" db="EMBL/GenBank/DDBJ databases">
        <authorList>
            <person name="Gaulin E."/>
            <person name="Dumas B."/>
        </authorList>
    </citation>
    <scope>NUCLEOTIDE SEQUENCE [LARGE SCALE GENOMIC DNA]</scope>
    <source>
        <strain evidence="3">CBS 568.67</strain>
    </source>
</reference>
<feature type="transmembrane region" description="Helical" evidence="1">
    <location>
        <begin position="203"/>
        <end position="222"/>
    </location>
</feature>
<feature type="transmembrane region" description="Helical" evidence="1">
    <location>
        <begin position="369"/>
        <end position="389"/>
    </location>
</feature>
<keyword evidence="1" id="KW-0812">Transmembrane</keyword>
<proteinExistence type="predicted"/>
<feature type="transmembrane region" description="Helical" evidence="1">
    <location>
        <begin position="242"/>
        <end position="263"/>
    </location>
</feature>